<name>A0ABT4ACQ5_9BACT</name>
<dbReference type="Pfam" id="PF00027">
    <property type="entry name" value="cNMP_binding"/>
    <property type="match status" value="1"/>
</dbReference>
<dbReference type="InterPro" id="IPR018488">
    <property type="entry name" value="cNMP-bd_CS"/>
</dbReference>
<dbReference type="InterPro" id="IPR014710">
    <property type="entry name" value="RmlC-like_jellyroll"/>
</dbReference>
<evidence type="ECO:0000256" key="4">
    <source>
        <dbReference type="ARBA" id="ARBA00022989"/>
    </source>
</evidence>
<comment type="caution">
    <text evidence="10">The sequence shown here is derived from an EMBL/GenBank/DDBJ whole genome shotgun (WGS) entry which is preliminary data.</text>
</comment>
<evidence type="ECO:0000259" key="9">
    <source>
        <dbReference type="PROSITE" id="PS50042"/>
    </source>
</evidence>
<evidence type="ECO:0000313" key="11">
    <source>
        <dbReference type="Proteomes" id="UP001207654"/>
    </source>
</evidence>
<dbReference type="InterPro" id="IPR000595">
    <property type="entry name" value="cNMP-bd_dom"/>
</dbReference>
<keyword evidence="6" id="KW-0472">Membrane</keyword>
<feature type="domain" description="Cyclic nucleotide-binding" evidence="9">
    <location>
        <begin position="279"/>
        <end position="398"/>
    </location>
</feature>
<dbReference type="InterPro" id="IPR018490">
    <property type="entry name" value="cNMP-bd_dom_sf"/>
</dbReference>
<dbReference type="SUPFAM" id="SSF51206">
    <property type="entry name" value="cAMP-binding domain-like"/>
    <property type="match status" value="1"/>
</dbReference>
<dbReference type="InterPro" id="IPR050866">
    <property type="entry name" value="CNG_cation_channel"/>
</dbReference>
<dbReference type="Proteomes" id="UP001207654">
    <property type="component" value="Unassembled WGS sequence"/>
</dbReference>
<comment type="subcellular location">
    <subcellularLocation>
        <location evidence="1">Membrane</location>
        <topology evidence="1">Multi-pass membrane protein</topology>
    </subcellularLocation>
</comment>
<evidence type="ECO:0000256" key="7">
    <source>
        <dbReference type="ARBA" id="ARBA00023286"/>
    </source>
</evidence>
<keyword evidence="4" id="KW-1133">Transmembrane helix</keyword>
<keyword evidence="2" id="KW-0813">Transport</keyword>
<accession>A0ABT4ACQ5</accession>
<dbReference type="CDD" id="cd00038">
    <property type="entry name" value="CAP_ED"/>
    <property type="match status" value="1"/>
</dbReference>
<protein>
    <submittedName>
        <fullName evidence="10">Cyclic nucleotide-binding domain-containing protein</fullName>
    </submittedName>
</protein>
<dbReference type="EMBL" id="JAPNKA010000001">
    <property type="protein sequence ID" value="MCY1079361.1"/>
    <property type="molecule type" value="Genomic_DNA"/>
</dbReference>
<dbReference type="Gene3D" id="2.60.120.10">
    <property type="entry name" value="Jelly Rolls"/>
    <property type="match status" value="1"/>
</dbReference>
<evidence type="ECO:0000256" key="3">
    <source>
        <dbReference type="ARBA" id="ARBA00022692"/>
    </source>
</evidence>
<keyword evidence="5" id="KW-0406">Ion transport</keyword>
<sequence>MSRITSTEVILPQSLSTEARRQLTDSLYAVHQQIFDGVDRESFGRYVVESRAEHTWLLLHKNEEGELVGYFALHLFEKQLSGEPLAVFRAEAGSLRAYRGGNVNARFWLERLVRYVLKHPGRRVVYMGSLVHPSSYSLLARLCGELWPRREQETPPGLQAFMDALATEFGLEKVNPDWPLVRRVGWRTRESEMESDYWAHCDKPEVRYFLQANPGYGEGHGLVTVVPITLKNLRSIARSLLERRLSRAVERLMALVQRTRLGALMHSTQRVQQLRQVPFLAHLDEATLRGLAGRTERLVLPAGRYVFHAGSSCDELYLLERGAVYVLTGEAQGEKLVDELGIGAVFGEYALLTGARRSASIRTATDSTLVRIPRSALLPLLEKDGHLREAMWKMLAERRFDDLARGLDRYGHLGRKGRLGLLRHGEHRQLAPQELQTLEAGSQLFVLSGMVEFEIEGLMMTQRGFTLLEARQPLRVKARETTRLVILKQEVTRDDVEDATLHLAAA</sequence>
<reference evidence="10 11" key="1">
    <citation type="submission" date="2022-11" db="EMBL/GenBank/DDBJ databases">
        <title>Minimal conservation of predation-associated metabolite biosynthetic gene clusters underscores biosynthetic potential of Myxococcota including descriptions for ten novel species: Archangium lansinium sp. nov., Myxococcus landrumus sp. nov., Nannocystis bai.</title>
        <authorList>
            <person name="Ahearne A."/>
            <person name="Stevens C."/>
            <person name="Phillips K."/>
        </authorList>
    </citation>
    <scope>NUCLEOTIDE SEQUENCE [LARGE SCALE GENOMIC DNA]</scope>
    <source>
        <strain evidence="10 11">MIWBW</strain>
    </source>
</reference>
<gene>
    <name evidence="10" type="ORF">OV287_33370</name>
</gene>
<keyword evidence="11" id="KW-1185">Reference proteome</keyword>
<organism evidence="10 11">
    <name type="scientific">Archangium lansingense</name>
    <dbReference type="NCBI Taxonomy" id="2995310"/>
    <lineage>
        <taxon>Bacteria</taxon>
        <taxon>Pseudomonadati</taxon>
        <taxon>Myxococcota</taxon>
        <taxon>Myxococcia</taxon>
        <taxon>Myxococcales</taxon>
        <taxon>Cystobacterineae</taxon>
        <taxon>Archangiaceae</taxon>
        <taxon>Archangium</taxon>
    </lineage>
</organism>
<evidence type="ECO:0000256" key="5">
    <source>
        <dbReference type="ARBA" id="ARBA00023065"/>
    </source>
</evidence>
<dbReference type="SMART" id="SM00100">
    <property type="entry name" value="cNMP"/>
    <property type="match status" value="1"/>
</dbReference>
<dbReference type="RefSeq" id="WP_267538087.1">
    <property type="nucleotide sequence ID" value="NZ_JAPNKA010000001.1"/>
</dbReference>
<keyword evidence="7" id="KW-1071">Ligand-gated ion channel</keyword>
<keyword evidence="8" id="KW-0407">Ion channel</keyword>
<proteinExistence type="predicted"/>
<keyword evidence="3" id="KW-0812">Transmembrane</keyword>
<dbReference type="PANTHER" id="PTHR45638">
    <property type="entry name" value="CYCLIC NUCLEOTIDE-GATED CATION CHANNEL SUBUNIT A"/>
    <property type="match status" value="1"/>
</dbReference>
<dbReference type="PANTHER" id="PTHR45638:SF11">
    <property type="entry name" value="CYCLIC NUCLEOTIDE-GATED CATION CHANNEL SUBUNIT A"/>
    <property type="match status" value="1"/>
</dbReference>
<evidence type="ECO:0000313" key="10">
    <source>
        <dbReference type="EMBL" id="MCY1079361.1"/>
    </source>
</evidence>
<dbReference type="PROSITE" id="PS50042">
    <property type="entry name" value="CNMP_BINDING_3"/>
    <property type="match status" value="1"/>
</dbReference>
<evidence type="ECO:0000256" key="6">
    <source>
        <dbReference type="ARBA" id="ARBA00023136"/>
    </source>
</evidence>
<evidence type="ECO:0000256" key="8">
    <source>
        <dbReference type="ARBA" id="ARBA00023303"/>
    </source>
</evidence>
<dbReference type="PROSITE" id="PS00889">
    <property type="entry name" value="CNMP_BINDING_2"/>
    <property type="match status" value="1"/>
</dbReference>
<evidence type="ECO:0000256" key="1">
    <source>
        <dbReference type="ARBA" id="ARBA00004141"/>
    </source>
</evidence>
<evidence type="ECO:0000256" key="2">
    <source>
        <dbReference type="ARBA" id="ARBA00022448"/>
    </source>
</evidence>